<keyword evidence="8" id="KW-1185">Reference proteome</keyword>
<feature type="transmembrane region" description="Helical" evidence="6">
    <location>
        <begin position="42"/>
        <end position="61"/>
    </location>
</feature>
<accession>A0A4R9J8L4</accession>
<evidence type="ECO:0000256" key="2">
    <source>
        <dbReference type="ARBA" id="ARBA00022475"/>
    </source>
</evidence>
<evidence type="ECO:0000256" key="3">
    <source>
        <dbReference type="ARBA" id="ARBA00022692"/>
    </source>
</evidence>
<sequence>MNLKHIKSYLFFFLRILFAIALGSYVFLTVDFASVWDALLQFSIPLFLVSFCLSTICSIVIPAMTTNRALRVSGIDISLWESIKINFSMRLYVMILPQVLSSGIRWFRYRGPEKGKGWEAASIIFFEKIVQLFFITFSTLVFFLIKINTIPEVLKDSIPLIGLFTFAFFALIVLFLSPYVFGLFGFIFKFVRNHFPHFIASRVDKIEEAIQVYHKLGKRSVALMFFGYLSAHLIFILSSYVLGIGLGIEMDYIDMGWVRSIVLTLSALPITVGGLGVRELGHIYLMGYLGVDKSTAVTFSLLIFAIQILIALLGACFEIWRFLLKSKKGFAK</sequence>
<feature type="transmembrane region" description="Helical" evidence="6">
    <location>
        <begin position="297"/>
        <end position="323"/>
    </location>
</feature>
<dbReference type="AlphaFoldDB" id="A0A4R9J8L4"/>
<feature type="transmembrane region" description="Helical" evidence="6">
    <location>
        <begin position="160"/>
        <end position="188"/>
    </location>
</feature>
<keyword evidence="4 6" id="KW-1133">Transmembrane helix</keyword>
<evidence type="ECO:0000313" key="8">
    <source>
        <dbReference type="Proteomes" id="UP000297871"/>
    </source>
</evidence>
<evidence type="ECO:0000256" key="4">
    <source>
        <dbReference type="ARBA" id="ARBA00022989"/>
    </source>
</evidence>
<keyword evidence="3 6" id="KW-0812">Transmembrane</keyword>
<dbReference type="EMBL" id="RQFY01000004">
    <property type="protein sequence ID" value="TGL35153.1"/>
    <property type="molecule type" value="Genomic_DNA"/>
</dbReference>
<feature type="transmembrane region" description="Helical" evidence="6">
    <location>
        <begin position="260"/>
        <end position="277"/>
    </location>
</feature>
<keyword evidence="2" id="KW-1003">Cell membrane</keyword>
<dbReference type="InterPro" id="IPR022791">
    <property type="entry name" value="L-PG_synthase/AglD"/>
</dbReference>
<evidence type="ECO:0000256" key="5">
    <source>
        <dbReference type="ARBA" id="ARBA00023136"/>
    </source>
</evidence>
<feature type="transmembrane region" description="Helical" evidence="6">
    <location>
        <begin position="129"/>
        <end position="148"/>
    </location>
</feature>
<evidence type="ECO:0000256" key="6">
    <source>
        <dbReference type="SAM" id="Phobius"/>
    </source>
</evidence>
<dbReference type="Proteomes" id="UP000297871">
    <property type="component" value="Unassembled WGS sequence"/>
</dbReference>
<gene>
    <name evidence="7" type="ORF">EHQ52_11795</name>
</gene>
<keyword evidence="5 6" id="KW-0472">Membrane</keyword>
<evidence type="ECO:0000313" key="7">
    <source>
        <dbReference type="EMBL" id="TGL35153.1"/>
    </source>
</evidence>
<dbReference type="RefSeq" id="WP_135615345.1">
    <property type="nucleotide sequence ID" value="NZ_RQFY01000004.1"/>
</dbReference>
<comment type="subcellular location">
    <subcellularLocation>
        <location evidence="1">Cell membrane</location>
        <topology evidence="1">Multi-pass membrane protein</topology>
    </subcellularLocation>
</comment>
<reference evidence="7" key="1">
    <citation type="journal article" date="2019" name="PLoS Negl. Trop. Dis.">
        <title>Revisiting the worldwide diversity of Leptospira species in the environment.</title>
        <authorList>
            <person name="Vincent A.T."/>
            <person name="Schiettekatte O."/>
            <person name="Bourhy P."/>
            <person name="Veyrier F.J."/>
            <person name="Picardeau M."/>
        </authorList>
    </citation>
    <scope>NUCLEOTIDE SEQUENCE [LARGE SCALE GENOMIC DNA]</scope>
    <source>
        <strain evidence="7">201800265</strain>
    </source>
</reference>
<proteinExistence type="predicted"/>
<organism evidence="7 8">
    <name type="scientific">Leptospira koniambonensis</name>
    <dbReference type="NCBI Taxonomy" id="2484950"/>
    <lineage>
        <taxon>Bacteria</taxon>
        <taxon>Pseudomonadati</taxon>
        <taxon>Spirochaetota</taxon>
        <taxon>Spirochaetia</taxon>
        <taxon>Leptospirales</taxon>
        <taxon>Leptospiraceae</taxon>
        <taxon>Leptospira</taxon>
    </lineage>
</organism>
<comment type="caution">
    <text evidence="7">The sequence shown here is derived from an EMBL/GenBank/DDBJ whole genome shotgun (WGS) entry which is preliminary data.</text>
</comment>
<evidence type="ECO:0000256" key="1">
    <source>
        <dbReference type="ARBA" id="ARBA00004651"/>
    </source>
</evidence>
<dbReference type="OrthoDB" id="1123508at2"/>
<name>A0A4R9J8L4_9LEPT</name>
<protein>
    <submittedName>
        <fullName evidence="7">UPF0104 family protein</fullName>
    </submittedName>
</protein>
<feature type="transmembrane region" description="Helical" evidence="6">
    <location>
        <begin position="12"/>
        <end position="36"/>
    </location>
</feature>
<feature type="transmembrane region" description="Helical" evidence="6">
    <location>
        <begin position="225"/>
        <end position="248"/>
    </location>
</feature>
<dbReference type="GO" id="GO:0005886">
    <property type="term" value="C:plasma membrane"/>
    <property type="evidence" value="ECO:0007669"/>
    <property type="project" value="UniProtKB-SubCell"/>
</dbReference>
<dbReference type="PANTHER" id="PTHR40277">
    <property type="entry name" value="BLL5419 PROTEIN"/>
    <property type="match status" value="1"/>
</dbReference>
<dbReference type="Pfam" id="PF03706">
    <property type="entry name" value="LPG_synthase_TM"/>
    <property type="match status" value="1"/>
</dbReference>
<feature type="transmembrane region" description="Helical" evidence="6">
    <location>
        <begin position="91"/>
        <end position="109"/>
    </location>
</feature>
<dbReference type="PANTHER" id="PTHR40277:SF1">
    <property type="entry name" value="BLL5419 PROTEIN"/>
    <property type="match status" value="1"/>
</dbReference>